<feature type="region of interest" description="Disordered" evidence="1">
    <location>
        <begin position="401"/>
        <end position="509"/>
    </location>
</feature>
<feature type="compositionally biased region" description="Basic and acidic residues" evidence="1">
    <location>
        <begin position="401"/>
        <end position="427"/>
    </location>
</feature>
<feature type="region of interest" description="Disordered" evidence="1">
    <location>
        <begin position="113"/>
        <end position="134"/>
    </location>
</feature>
<dbReference type="GO" id="GO:0003700">
    <property type="term" value="F:DNA-binding transcription factor activity"/>
    <property type="evidence" value="ECO:0007669"/>
    <property type="project" value="InterPro"/>
</dbReference>
<evidence type="ECO:0000256" key="2">
    <source>
        <dbReference type="SAM" id="Phobius"/>
    </source>
</evidence>
<dbReference type="SUPFAM" id="SSF57959">
    <property type="entry name" value="Leucine zipper domain"/>
    <property type="match status" value="1"/>
</dbReference>
<dbReference type="InterPro" id="IPR046347">
    <property type="entry name" value="bZIP_sf"/>
</dbReference>
<dbReference type="PROSITE" id="PS00036">
    <property type="entry name" value="BZIP_BASIC"/>
    <property type="match status" value="1"/>
</dbReference>
<organism evidence="4 5">
    <name type="scientific">Marchantia polymorpha subsp. ruderalis</name>
    <dbReference type="NCBI Taxonomy" id="1480154"/>
    <lineage>
        <taxon>Eukaryota</taxon>
        <taxon>Viridiplantae</taxon>
        <taxon>Streptophyta</taxon>
        <taxon>Embryophyta</taxon>
        <taxon>Marchantiophyta</taxon>
        <taxon>Marchantiopsida</taxon>
        <taxon>Marchantiidae</taxon>
        <taxon>Marchantiales</taxon>
        <taxon>Marchantiaceae</taxon>
        <taxon>Marchantia</taxon>
    </lineage>
</organism>
<name>A0A176WJF7_MARPO</name>
<feature type="region of interest" description="Disordered" evidence="1">
    <location>
        <begin position="298"/>
        <end position="362"/>
    </location>
</feature>
<feature type="transmembrane region" description="Helical" evidence="2">
    <location>
        <begin position="59"/>
        <end position="82"/>
    </location>
</feature>
<evidence type="ECO:0000313" key="5">
    <source>
        <dbReference type="Proteomes" id="UP000077202"/>
    </source>
</evidence>
<evidence type="ECO:0000256" key="1">
    <source>
        <dbReference type="SAM" id="MobiDB-lite"/>
    </source>
</evidence>
<keyword evidence="2" id="KW-0812">Transmembrane</keyword>
<dbReference type="InterPro" id="IPR044521">
    <property type="entry name" value="AtbZIP8/43"/>
</dbReference>
<sequence length="613" mass="66929">MRAARLMESGSVVGEEEATGDSLGREEEEEEKKTDLHTRGGAVDGRGGRRRRRRRRKHVVAVECSLAVGVVGGGGVGCDLFFCGKRRVVGLLRSGEEKIYVTTPSILPIGRRRDVNPSSWTPDPRTNWGAPPPQAAGSSWPSWVEFFNYPQAGFPKDDVCASNVIDAAPLGSLLASALAQQEVPKTWQPQPNWATPQSNSFYCDTQAMLSSYGGGMDGGAAHLQSTQGPASEMGIATTSSIAATEEPLSLEGMERLKEEDKSQGGPWVEEVIQEGRLEQDTSAKKLCNPSPKIAKAACQKPKPAVRPGVKKETTSPKDVCMLDSDMEGSDDDGEGTPVISEKRRKRMLSNRASAQRSRQRRQERLDTLEVLVAQLRVENAALTRKANSAVATAKKLEHENKVLRERLESKDQNRGGRDQNSRLKDALDTDDQSLQTTGGNSAGVKLPETGTISMKARTGDSDSSSENSDPNKQDGEQSVNNTLNNVNSANTNNARSTSQSSKKSKRSCEDAMEKEWSFNSSFSSVFNSENMEQAGNATCKMSKQRSAPRLGVTPEYSQDYEAMKGVSVILPQTPAFQELAEFDIDLEHSPDIDKKLLESVEEIWMFSDDVCFK</sequence>
<reference evidence="4" key="1">
    <citation type="submission" date="2016-03" db="EMBL/GenBank/DDBJ databases">
        <title>Mechanisms controlling the formation of the plant cell surface in tip-growing cells are functionally conserved among land plants.</title>
        <authorList>
            <person name="Honkanen S."/>
            <person name="Jones V.A."/>
            <person name="Morieri G."/>
            <person name="Champion C."/>
            <person name="Hetherington A.J."/>
            <person name="Kelly S."/>
            <person name="Saint-Marcoux D."/>
            <person name="Proust H."/>
            <person name="Prescott H."/>
            <person name="Dolan L."/>
        </authorList>
    </citation>
    <scope>NUCLEOTIDE SEQUENCE [LARGE SCALE GENOMIC DNA]</scope>
    <source>
        <tissue evidence="4">Whole gametophyte</tissue>
    </source>
</reference>
<comment type="caution">
    <text evidence="4">The sequence shown here is derived from an EMBL/GenBank/DDBJ whole genome shotgun (WGS) entry which is preliminary data.</text>
</comment>
<dbReference type="SMART" id="SM00338">
    <property type="entry name" value="BRLZ"/>
    <property type="match status" value="1"/>
</dbReference>
<evidence type="ECO:0000313" key="4">
    <source>
        <dbReference type="EMBL" id="OAE33169.1"/>
    </source>
</evidence>
<dbReference type="Gene3D" id="1.20.5.170">
    <property type="match status" value="1"/>
</dbReference>
<feature type="compositionally biased region" description="Low complexity" evidence="1">
    <location>
        <begin position="477"/>
        <end position="501"/>
    </location>
</feature>
<protein>
    <recommendedName>
        <fullName evidence="3">BZIP domain-containing protein</fullName>
    </recommendedName>
</protein>
<dbReference type="PANTHER" id="PTHR46324:SF26">
    <property type="entry name" value="OS02G0728001 PROTEIN"/>
    <property type="match status" value="1"/>
</dbReference>
<dbReference type="AlphaFoldDB" id="A0A176WJF7"/>
<dbReference type="InterPro" id="IPR004827">
    <property type="entry name" value="bZIP"/>
</dbReference>
<feature type="compositionally biased region" description="Acidic residues" evidence="1">
    <location>
        <begin position="324"/>
        <end position="334"/>
    </location>
</feature>
<gene>
    <name evidence="4" type="ORF">AXG93_4773s1430</name>
</gene>
<dbReference type="PANTHER" id="PTHR46324">
    <property type="entry name" value="BASIC LEUCINE ZIPPER 43-RELATED"/>
    <property type="match status" value="1"/>
</dbReference>
<accession>A0A176WJF7</accession>
<dbReference type="EMBL" id="LVLJ01000679">
    <property type="protein sequence ID" value="OAE33169.1"/>
    <property type="molecule type" value="Genomic_DNA"/>
</dbReference>
<evidence type="ECO:0000259" key="3">
    <source>
        <dbReference type="PROSITE" id="PS50217"/>
    </source>
</evidence>
<feature type="region of interest" description="Disordered" evidence="1">
    <location>
        <begin position="1"/>
        <end position="54"/>
    </location>
</feature>
<proteinExistence type="predicted"/>
<dbReference type="Proteomes" id="UP000077202">
    <property type="component" value="Unassembled WGS sequence"/>
</dbReference>
<keyword evidence="2" id="KW-0472">Membrane</keyword>
<dbReference type="Pfam" id="PF00170">
    <property type="entry name" value="bZIP_1"/>
    <property type="match status" value="1"/>
</dbReference>
<keyword evidence="5" id="KW-1185">Reference proteome</keyword>
<keyword evidence="2" id="KW-1133">Transmembrane helix</keyword>
<feature type="domain" description="BZIP" evidence="3">
    <location>
        <begin position="340"/>
        <end position="403"/>
    </location>
</feature>
<dbReference type="PROSITE" id="PS50217">
    <property type="entry name" value="BZIP"/>
    <property type="match status" value="1"/>
</dbReference>